<dbReference type="AlphaFoldDB" id="A0A9J6D5G5"/>
<keyword evidence="4" id="KW-1185">Reference proteome</keyword>
<keyword evidence="2" id="KW-0677">Repeat</keyword>
<evidence type="ECO:0000256" key="2">
    <source>
        <dbReference type="ARBA" id="ARBA00022737"/>
    </source>
</evidence>
<name>A0A9J6D5G5_RHIMP</name>
<dbReference type="GO" id="GO:0005737">
    <property type="term" value="C:cytoplasm"/>
    <property type="evidence" value="ECO:0007669"/>
    <property type="project" value="TreeGrafter"/>
</dbReference>
<gene>
    <name evidence="3" type="ORF">HPB51_015655</name>
</gene>
<dbReference type="SUPFAM" id="SSF52058">
    <property type="entry name" value="L domain-like"/>
    <property type="match status" value="1"/>
</dbReference>
<accession>A0A9J6D5G5</accession>
<dbReference type="InterPro" id="IPR032675">
    <property type="entry name" value="LRR_dom_sf"/>
</dbReference>
<sequence length="291" mass="31985">MAAPTALALQAASSNAQLTRTLERLLEEAQHTGDLKLNGRKLKELPTYAAKYDLRDIVHADLSKNRLSELPTELCGLVLLERLDCHSNVLRVVPACVSALQALSYLDLSTASSVQSSVFEVEHLVNMRQMSVSEMHAPASTIHEHSIAGEDDYELGARDVQQSLYEVGQVTLKPVQHKHRREPQQCFGTSTPHVLYPVKNYRNQLSVLPVAVCHLPLAVLLVSNNRLSKLPEEMGKMRSLMDLRCARAPISQPGLGLVLDEGGQPGSMMYIGRARPGPAWHAIPKARPSPT</sequence>
<keyword evidence="1" id="KW-0433">Leucine-rich repeat</keyword>
<dbReference type="InterPro" id="IPR050216">
    <property type="entry name" value="LRR_domain-containing"/>
</dbReference>
<dbReference type="EMBL" id="JABSTU010000011">
    <property type="protein sequence ID" value="KAH8009332.1"/>
    <property type="molecule type" value="Genomic_DNA"/>
</dbReference>
<evidence type="ECO:0000313" key="3">
    <source>
        <dbReference type="EMBL" id="KAH8009332.1"/>
    </source>
</evidence>
<comment type="caution">
    <text evidence="3">The sequence shown here is derived from an EMBL/GenBank/DDBJ whole genome shotgun (WGS) entry which is preliminary data.</text>
</comment>
<protein>
    <submittedName>
        <fullName evidence="3">Uncharacterized protein</fullName>
    </submittedName>
</protein>
<evidence type="ECO:0000256" key="1">
    <source>
        <dbReference type="ARBA" id="ARBA00022614"/>
    </source>
</evidence>
<dbReference type="PANTHER" id="PTHR48051:SF21">
    <property type="entry name" value="CALPONIN-HOMOLOGY (CH) DOMAIN-CONTAINING PROTEIN"/>
    <property type="match status" value="1"/>
</dbReference>
<reference evidence="3" key="2">
    <citation type="submission" date="2021-09" db="EMBL/GenBank/DDBJ databases">
        <authorList>
            <person name="Jia N."/>
            <person name="Wang J."/>
            <person name="Shi W."/>
            <person name="Du L."/>
            <person name="Sun Y."/>
            <person name="Zhan W."/>
            <person name="Jiang J."/>
            <person name="Wang Q."/>
            <person name="Zhang B."/>
            <person name="Ji P."/>
            <person name="Sakyi L.B."/>
            <person name="Cui X."/>
            <person name="Yuan T."/>
            <person name="Jiang B."/>
            <person name="Yang W."/>
            <person name="Lam T.T.-Y."/>
            <person name="Chang Q."/>
            <person name="Ding S."/>
            <person name="Wang X."/>
            <person name="Zhu J."/>
            <person name="Ruan X."/>
            <person name="Zhao L."/>
            <person name="Wei J."/>
            <person name="Que T."/>
            <person name="Du C."/>
            <person name="Cheng J."/>
            <person name="Dai P."/>
            <person name="Han X."/>
            <person name="Huang E."/>
            <person name="Gao Y."/>
            <person name="Liu J."/>
            <person name="Shao H."/>
            <person name="Ye R."/>
            <person name="Li L."/>
            <person name="Wei W."/>
            <person name="Wang X."/>
            <person name="Wang C."/>
            <person name="Huo Q."/>
            <person name="Li W."/>
            <person name="Guo W."/>
            <person name="Chen H."/>
            <person name="Chen S."/>
            <person name="Zhou L."/>
            <person name="Zhou L."/>
            <person name="Ni X."/>
            <person name="Tian J."/>
            <person name="Zhou Y."/>
            <person name="Sheng Y."/>
            <person name="Liu T."/>
            <person name="Pan Y."/>
            <person name="Xia L."/>
            <person name="Li J."/>
            <person name="Zhao F."/>
            <person name="Cao W."/>
        </authorList>
    </citation>
    <scope>NUCLEOTIDE SEQUENCE</scope>
    <source>
        <strain evidence="3">Rmic-2018</strain>
        <tissue evidence="3">Larvae</tissue>
    </source>
</reference>
<dbReference type="Proteomes" id="UP000821866">
    <property type="component" value="Chromosome 9"/>
</dbReference>
<reference evidence="3" key="1">
    <citation type="journal article" date="2020" name="Cell">
        <title>Large-Scale Comparative Analyses of Tick Genomes Elucidate Their Genetic Diversity and Vector Capacities.</title>
        <authorList>
            <consortium name="Tick Genome and Microbiome Consortium (TIGMIC)"/>
            <person name="Jia N."/>
            <person name="Wang J."/>
            <person name="Shi W."/>
            <person name="Du L."/>
            <person name="Sun Y."/>
            <person name="Zhan W."/>
            <person name="Jiang J.F."/>
            <person name="Wang Q."/>
            <person name="Zhang B."/>
            <person name="Ji P."/>
            <person name="Bell-Sakyi L."/>
            <person name="Cui X.M."/>
            <person name="Yuan T.T."/>
            <person name="Jiang B.G."/>
            <person name="Yang W.F."/>
            <person name="Lam T.T."/>
            <person name="Chang Q.C."/>
            <person name="Ding S.J."/>
            <person name="Wang X.J."/>
            <person name="Zhu J.G."/>
            <person name="Ruan X.D."/>
            <person name="Zhao L."/>
            <person name="Wei J.T."/>
            <person name="Ye R.Z."/>
            <person name="Que T.C."/>
            <person name="Du C.H."/>
            <person name="Zhou Y.H."/>
            <person name="Cheng J.X."/>
            <person name="Dai P.F."/>
            <person name="Guo W.B."/>
            <person name="Han X.H."/>
            <person name="Huang E.J."/>
            <person name="Li L.F."/>
            <person name="Wei W."/>
            <person name="Gao Y.C."/>
            <person name="Liu J.Z."/>
            <person name="Shao H.Z."/>
            <person name="Wang X."/>
            <person name="Wang C.C."/>
            <person name="Yang T.C."/>
            <person name="Huo Q.B."/>
            <person name="Li W."/>
            <person name="Chen H.Y."/>
            <person name="Chen S.E."/>
            <person name="Zhou L.G."/>
            <person name="Ni X.B."/>
            <person name="Tian J.H."/>
            <person name="Sheng Y."/>
            <person name="Liu T."/>
            <person name="Pan Y.S."/>
            <person name="Xia L.Y."/>
            <person name="Li J."/>
            <person name="Zhao F."/>
            <person name="Cao W.C."/>
        </authorList>
    </citation>
    <scope>NUCLEOTIDE SEQUENCE</scope>
    <source>
        <strain evidence="3">Rmic-2018</strain>
    </source>
</reference>
<evidence type="ECO:0000313" key="4">
    <source>
        <dbReference type="Proteomes" id="UP000821866"/>
    </source>
</evidence>
<dbReference type="PANTHER" id="PTHR48051">
    <property type="match status" value="1"/>
</dbReference>
<dbReference type="VEuPathDB" id="VectorBase:LOC119177757"/>
<organism evidence="3 4">
    <name type="scientific">Rhipicephalus microplus</name>
    <name type="common">Cattle tick</name>
    <name type="synonym">Boophilus microplus</name>
    <dbReference type="NCBI Taxonomy" id="6941"/>
    <lineage>
        <taxon>Eukaryota</taxon>
        <taxon>Metazoa</taxon>
        <taxon>Ecdysozoa</taxon>
        <taxon>Arthropoda</taxon>
        <taxon>Chelicerata</taxon>
        <taxon>Arachnida</taxon>
        <taxon>Acari</taxon>
        <taxon>Parasitiformes</taxon>
        <taxon>Ixodida</taxon>
        <taxon>Ixodoidea</taxon>
        <taxon>Ixodidae</taxon>
        <taxon>Rhipicephalinae</taxon>
        <taxon>Rhipicephalus</taxon>
        <taxon>Boophilus</taxon>
    </lineage>
</organism>
<dbReference type="Gene3D" id="3.80.10.10">
    <property type="entry name" value="Ribonuclease Inhibitor"/>
    <property type="match status" value="2"/>
</dbReference>
<proteinExistence type="predicted"/>